<dbReference type="InterPro" id="IPR043918">
    <property type="entry name" value="DUF5760"/>
</dbReference>
<proteinExistence type="predicted"/>
<name>A0A6C0FIF1_9ZZZZ</name>
<dbReference type="Pfam" id="PF19064">
    <property type="entry name" value="DUF5760"/>
    <property type="match status" value="1"/>
</dbReference>
<dbReference type="AlphaFoldDB" id="A0A6C0FIF1"/>
<dbReference type="EMBL" id="MN738841">
    <property type="protein sequence ID" value="QHT39310.1"/>
    <property type="molecule type" value="Genomic_DNA"/>
</dbReference>
<accession>A0A6C0FIF1</accession>
<reference evidence="1" key="1">
    <citation type="journal article" date="2020" name="Nature">
        <title>Giant virus diversity and host interactions through global metagenomics.</title>
        <authorList>
            <person name="Schulz F."/>
            <person name="Roux S."/>
            <person name="Paez-Espino D."/>
            <person name="Jungbluth S."/>
            <person name="Walsh D.A."/>
            <person name="Denef V.J."/>
            <person name="McMahon K.D."/>
            <person name="Konstantinidis K.T."/>
            <person name="Eloe-Fadrosh E.A."/>
            <person name="Kyrpides N.C."/>
            <person name="Woyke T."/>
        </authorList>
    </citation>
    <scope>NUCLEOTIDE SEQUENCE</scope>
    <source>
        <strain evidence="1">GVMAG-S-ERX556126-94</strain>
    </source>
</reference>
<protein>
    <submittedName>
        <fullName evidence="1">Uncharacterized protein</fullName>
    </submittedName>
</protein>
<sequence>METKIVQWVQCDNQLKEYNDKMKEKMKPVKEMRDKLSNEILQEIDIGNVEKSKIPTFNIQALNTSIVPTVSNSYEGYSNKFLHECFTEYFKSEEEAKELIQFMKNKRKVEKKYSLKREVLMDLN</sequence>
<organism evidence="1">
    <name type="scientific">viral metagenome</name>
    <dbReference type="NCBI Taxonomy" id="1070528"/>
    <lineage>
        <taxon>unclassified sequences</taxon>
        <taxon>metagenomes</taxon>
        <taxon>organismal metagenomes</taxon>
    </lineage>
</organism>
<evidence type="ECO:0000313" key="1">
    <source>
        <dbReference type="EMBL" id="QHT39310.1"/>
    </source>
</evidence>